<dbReference type="Ensembl" id="ENSMSIT00000032857.1">
    <property type="protein sequence ID" value="ENSMSIP00000026046.1"/>
    <property type="gene ID" value="ENSMSIG00000021979.1"/>
</dbReference>
<dbReference type="AlphaFoldDB" id="A0A8C6HU38"/>
<accession>A0A8C6HU38</accession>
<sequence length="62" mass="6496">MAPDTCFLSTSTPLRTGRAGSGKPNRISLPEEKQKGSSLQRLEVASAGLSLVKVGPWGELKG</sequence>
<keyword evidence="3" id="KW-1185">Reference proteome</keyword>
<name>A0A8C6HU38_MUSSI</name>
<proteinExistence type="predicted"/>
<protein>
    <submittedName>
        <fullName evidence="2">Uncharacterized protein</fullName>
    </submittedName>
</protein>
<reference evidence="2" key="1">
    <citation type="submission" date="2025-08" db="UniProtKB">
        <authorList>
            <consortium name="Ensembl"/>
        </authorList>
    </citation>
    <scope>IDENTIFICATION</scope>
</reference>
<evidence type="ECO:0000313" key="3">
    <source>
        <dbReference type="Proteomes" id="UP000694415"/>
    </source>
</evidence>
<evidence type="ECO:0000256" key="1">
    <source>
        <dbReference type="SAM" id="MobiDB-lite"/>
    </source>
</evidence>
<organism evidence="2 3">
    <name type="scientific">Mus spicilegus</name>
    <name type="common">Mound-building mouse</name>
    <dbReference type="NCBI Taxonomy" id="10103"/>
    <lineage>
        <taxon>Eukaryota</taxon>
        <taxon>Metazoa</taxon>
        <taxon>Chordata</taxon>
        <taxon>Craniata</taxon>
        <taxon>Vertebrata</taxon>
        <taxon>Euteleostomi</taxon>
        <taxon>Mammalia</taxon>
        <taxon>Eutheria</taxon>
        <taxon>Euarchontoglires</taxon>
        <taxon>Glires</taxon>
        <taxon>Rodentia</taxon>
        <taxon>Myomorpha</taxon>
        <taxon>Muroidea</taxon>
        <taxon>Muridae</taxon>
        <taxon>Murinae</taxon>
        <taxon>Mus</taxon>
        <taxon>Mus</taxon>
    </lineage>
</organism>
<evidence type="ECO:0000313" key="2">
    <source>
        <dbReference type="Ensembl" id="ENSMSIP00000026046.1"/>
    </source>
</evidence>
<feature type="region of interest" description="Disordered" evidence="1">
    <location>
        <begin position="1"/>
        <end position="40"/>
    </location>
</feature>
<reference evidence="2" key="2">
    <citation type="submission" date="2025-09" db="UniProtKB">
        <authorList>
            <consortium name="Ensembl"/>
        </authorList>
    </citation>
    <scope>IDENTIFICATION</scope>
</reference>
<dbReference type="Proteomes" id="UP000694415">
    <property type="component" value="Unplaced"/>
</dbReference>